<dbReference type="NCBIfam" id="NF005543">
    <property type="entry name" value="PRK07206.1"/>
    <property type="match status" value="1"/>
</dbReference>
<dbReference type="EMBL" id="JAVIGA010000003">
    <property type="protein sequence ID" value="MDQ9125826.1"/>
    <property type="molecule type" value="Genomic_DNA"/>
</dbReference>
<keyword evidence="1" id="KW-0436">Ligase</keyword>
<name>A0AAJ1Y8A1_SERFO</name>
<feature type="domain" description="ATP-grasp" evidence="5">
    <location>
        <begin position="115"/>
        <end position="312"/>
    </location>
</feature>
<evidence type="ECO:0000313" key="6">
    <source>
        <dbReference type="EMBL" id="MDQ9125826.1"/>
    </source>
</evidence>
<dbReference type="InterPro" id="IPR052032">
    <property type="entry name" value="ATP-dep_AA_Ligase"/>
</dbReference>
<dbReference type="Pfam" id="PF13535">
    <property type="entry name" value="ATP-grasp_4"/>
    <property type="match status" value="1"/>
</dbReference>
<keyword evidence="3 4" id="KW-0067">ATP-binding</keyword>
<evidence type="ECO:0000259" key="5">
    <source>
        <dbReference type="PROSITE" id="PS50975"/>
    </source>
</evidence>
<evidence type="ECO:0000313" key="7">
    <source>
        <dbReference type="Proteomes" id="UP001224622"/>
    </source>
</evidence>
<dbReference type="Gene3D" id="3.30.470.20">
    <property type="entry name" value="ATP-grasp fold, B domain"/>
    <property type="match status" value="1"/>
</dbReference>
<evidence type="ECO:0000256" key="2">
    <source>
        <dbReference type="ARBA" id="ARBA00022741"/>
    </source>
</evidence>
<keyword evidence="2 4" id="KW-0547">Nucleotide-binding</keyword>
<dbReference type="GO" id="GO:0016874">
    <property type="term" value="F:ligase activity"/>
    <property type="evidence" value="ECO:0007669"/>
    <property type="project" value="UniProtKB-KW"/>
</dbReference>
<dbReference type="SUPFAM" id="SSF56059">
    <property type="entry name" value="Glutathione synthetase ATP-binding domain-like"/>
    <property type="match status" value="1"/>
</dbReference>
<dbReference type="PANTHER" id="PTHR43585:SF2">
    <property type="entry name" value="ATP-GRASP ENZYME FSQD"/>
    <property type="match status" value="1"/>
</dbReference>
<dbReference type="Proteomes" id="UP001224622">
    <property type="component" value="Unassembled WGS sequence"/>
</dbReference>
<dbReference type="GO" id="GO:0005524">
    <property type="term" value="F:ATP binding"/>
    <property type="evidence" value="ECO:0007669"/>
    <property type="project" value="UniProtKB-UniRule"/>
</dbReference>
<comment type="caution">
    <text evidence="6">The sequence shown here is derived from an EMBL/GenBank/DDBJ whole genome shotgun (WGS) entry which is preliminary data.</text>
</comment>
<dbReference type="PANTHER" id="PTHR43585">
    <property type="entry name" value="FUMIPYRROLE BIOSYNTHESIS PROTEIN C"/>
    <property type="match status" value="1"/>
</dbReference>
<dbReference type="PROSITE" id="PS50975">
    <property type="entry name" value="ATP_GRASP"/>
    <property type="match status" value="1"/>
</dbReference>
<proteinExistence type="predicted"/>
<reference evidence="6" key="1">
    <citation type="submission" date="2023-08" db="EMBL/GenBank/DDBJ databases">
        <title>The Comparative Genomic Analysis of Yersiniaceae from Polar Regions.</title>
        <authorList>
            <person name="Goncharov A."/>
            <person name="Aslanov B."/>
            <person name="Kolodzhieva V."/>
            <person name="Azarov D."/>
            <person name="Mochov A."/>
            <person name="Lebedeva E."/>
        </authorList>
    </citation>
    <scope>NUCLEOTIDE SEQUENCE</scope>
    <source>
        <strain evidence="6">Vf</strain>
    </source>
</reference>
<organism evidence="6 7">
    <name type="scientific">Serratia fonticola</name>
    <dbReference type="NCBI Taxonomy" id="47917"/>
    <lineage>
        <taxon>Bacteria</taxon>
        <taxon>Pseudomonadati</taxon>
        <taxon>Pseudomonadota</taxon>
        <taxon>Gammaproteobacteria</taxon>
        <taxon>Enterobacterales</taxon>
        <taxon>Yersiniaceae</taxon>
        <taxon>Serratia</taxon>
    </lineage>
</organism>
<dbReference type="AlphaFoldDB" id="A0AAJ1Y8A1"/>
<dbReference type="RefSeq" id="WP_309046807.1">
    <property type="nucleotide sequence ID" value="NZ_JAVIGA010000003.1"/>
</dbReference>
<sequence length="415" mass="46459">MSISNILIVDGASTAANYAPLFRAYGIRCIHLFSDPTIASHFGSMINQQDYIACLTHQGDLKLTLNLLSKWKISVVLHGLDSALALAGSIANTLDLEYINKPELSLARRNKYEMTEAVRMAGLRVAAQKLSDNIQVISKWAEQRNQYPVIIKPVEGAGVKGVFKCFSITDVLRYFNEIMHSTSYYEVPNATVLIQSFLAGKEYIIDSVSLNGKHYLTSILSVKRDNGQSPFLDYMETVDYTLFEYSELREYATGVLNALGVRNGPSHLEIILTENGPTLVELNCRLHGSLDLRLTTYACGRNHVQDVVASLLSPDYFVASYSQTPSFYGQAMHALLRSPQAGRRLHKDYWERLETLSSFVSYKSNLVTGEITSITKDLKTAVGTLSLFNRDSKQLAYDLCFVRNEENTGFMYESD</sequence>
<evidence type="ECO:0000256" key="1">
    <source>
        <dbReference type="ARBA" id="ARBA00022598"/>
    </source>
</evidence>
<gene>
    <name evidence="6" type="ORF">RDT67_05195</name>
</gene>
<accession>A0AAJ1Y8A1</accession>
<protein>
    <submittedName>
        <fullName evidence="6">ATP-grasp domain-containing protein</fullName>
    </submittedName>
</protein>
<dbReference type="InterPro" id="IPR011761">
    <property type="entry name" value="ATP-grasp"/>
</dbReference>
<dbReference type="GO" id="GO:0046872">
    <property type="term" value="F:metal ion binding"/>
    <property type="evidence" value="ECO:0007669"/>
    <property type="project" value="InterPro"/>
</dbReference>
<evidence type="ECO:0000256" key="4">
    <source>
        <dbReference type="PROSITE-ProRule" id="PRU00409"/>
    </source>
</evidence>
<evidence type="ECO:0000256" key="3">
    <source>
        <dbReference type="ARBA" id="ARBA00022840"/>
    </source>
</evidence>